<feature type="binding site" evidence="15">
    <location>
        <position position="67"/>
    </location>
    <ligand>
        <name>Ca(2+)</name>
        <dbReference type="ChEBI" id="CHEBI:29108"/>
        <label>1</label>
    </ligand>
</feature>
<feature type="binding site" evidence="15">
    <location>
        <position position="46"/>
    </location>
    <ligand>
        <name>Ca(2+)</name>
        <dbReference type="ChEBI" id="CHEBI:29108"/>
        <label>1</label>
    </ligand>
</feature>
<dbReference type="Gene3D" id="1.10.420.10">
    <property type="entry name" value="Peroxidase, domain 2"/>
    <property type="match status" value="1"/>
</dbReference>
<evidence type="ECO:0000313" key="20">
    <source>
        <dbReference type="EMBL" id="KAK9291918.1"/>
    </source>
</evidence>
<sequence length="307" mass="33726">MEAQLQVGFYRDKCSAAESIVKNEVRKAFFKDMGIAPGLMRLHFHDCFVRGCDGSVLIDSTPKNVAEKDAPLNVITLRGTEVIDSAKARLEAQCKGVVSCADILAFATRDAVELAGGFSWAVLAGRRDGRVSNASETIDIPGPFSNLDQITQSFAKKGLTQEEMVALVGAHTIGRSHCLHFSDRLYNFSTSSSQDPSLEPLYASQLKLQCPRGRQGSVNPNLVVQMNLSPALMDSSYYADILLRRGLFKSDQALTTSLFTARQVKAYAVNGLLWQDDFVRAIMKMSQIDMMTGIDGEIRSNCRVINK</sequence>
<evidence type="ECO:0000256" key="12">
    <source>
        <dbReference type="ARBA" id="ARBA00023180"/>
    </source>
</evidence>
<keyword evidence="21" id="KW-1185">Reference proteome</keyword>
<gene>
    <name evidence="20" type="ORF">L1049_019870</name>
</gene>
<reference evidence="20 21" key="1">
    <citation type="journal article" date="2024" name="Plant J.">
        <title>Genome sequences and population genomics reveal climatic adaptation and genomic divergence between two closely related sweetgum species.</title>
        <authorList>
            <person name="Xu W.Q."/>
            <person name="Ren C.Q."/>
            <person name="Zhang X.Y."/>
            <person name="Comes H.P."/>
            <person name="Liu X.H."/>
            <person name="Li Y.G."/>
            <person name="Kettle C.J."/>
            <person name="Jalonen R."/>
            <person name="Gaisberger H."/>
            <person name="Ma Y.Z."/>
            <person name="Qiu Y.X."/>
        </authorList>
    </citation>
    <scope>NUCLEOTIDE SEQUENCE [LARGE SCALE GENOMIC DNA]</scope>
    <source>
        <strain evidence="20">Hangzhou</strain>
    </source>
</reference>
<feature type="binding site" description="axial binding residue" evidence="15">
    <location>
        <position position="171"/>
    </location>
    <ligand>
        <name>heme b</name>
        <dbReference type="ChEBI" id="CHEBI:60344"/>
    </ligand>
    <ligandPart>
        <name>Fe</name>
        <dbReference type="ChEBI" id="CHEBI:18248"/>
    </ligandPart>
</feature>
<dbReference type="PRINTS" id="PR00458">
    <property type="entry name" value="PEROXIDASE"/>
</dbReference>
<feature type="binding site" evidence="14">
    <location>
        <position position="141"/>
    </location>
    <ligand>
        <name>substrate</name>
    </ligand>
</feature>
<comment type="subcellular location">
    <subcellularLocation>
        <location evidence="18">Secreted</location>
    </subcellularLocation>
</comment>
<evidence type="ECO:0000256" key="14">
    <source>
        <dbReference type="PIRSR" id="PIRSR600823-2"/>
    </source>
</evidence>
<dbReference type="Proteomes" id="UP001415857">
    <property type="component" value="Unassembled WGS sequence"/>
</dbReference>
<dbReference type="InterPro" id="IPR002016">
    <property type="entry name" value="Haem_peroxidase"/>
</dbReference>
<feature type="binding site" evidence="15">
    <location>
        <position position="234"/>
    </location>
    <ligand>
        <name>Ca(2+)</name>
        <dbReference type="ChEBI" id="CHEBI:29108"/>
        <label>2</label>
    </ligand>
</feature>
<dbReference type="InterPro" id="IPR000823">
    <property type="entry name" value="Peroxidase_pln"/>
</dbReference>
<dbReference type="PROSITE" id="PS00436">
    <property type="entry name" value="PEROXIDASE_2"/>
    <property type="match status" value="1"/>
</dbReference>
<dbReference type="GO" id="GO:0005576">
    <property type="term" value="C:extracellular region"/>
    <property type="evidence" value="ECO:0007669"/>
    <property type="project" value="UniProtKB-SubCell"/>
</dbReference>
<comment type="similarity">
    <text evidence="18">Belongs to the peroxidase family. Classical plant (class III) peroxidase subfamily.</text>
</comment>
<comment type="function">
    <text evidence="2">Removal of H(2)O(2), oxidation of toxic reductants, biosynthesis and degradation of lignin, suberization, auxin catabolism, response to environmental stresses such as wounding, pathogen attack and oxidative stress. These functions might be dependent on each isozyme/isoform in each plant tissue.</text>
</comment>
<dbReference type="Pfam" id="PF00141">
    <property type="entry name" value="peroxidase"/>
    <property type="match status" value="1"/>
</dbReference>
<evidence type="ECO:0000256" key="5">
    <source>
        <dbReference type="ARBA" id="ARBA00022559"/>
    </source>
</evidence>
<protein>
    <recommendedName>
        <fullName evidence="4 18">Peroxidase</fullName>
        <ecNumber evidence="4 18">1.11.1.7</ecNumber>
    </recommendedName>
</protein>
<accession>A0AAP0S6D0</accession>
<dbReference type="CDD" id="cd00693">
    <property type="entry name" value="secretory_peroxidase"/>
    <property type="match status" value="1"/>
</dbReference>
<evidence type="ECO:0000256" key="6">
    <source>
        <dbReference type="ARBA" id="ARBA00022617"/>
    </source>
</evidence>
<evidence type="ECO:0000256" key="3">
    <source>
        <dbReference type="ARBA" id="ARBA00006873"/>
    </source>
</evidence>
<keyword evidence="18" id="KW-0964">Secreted</keyword>
<feature type="disulfide bond" evidence="17">
    <location>
        <begin position="100"/>
        <end position="302"/>
    </location>
</feature>
<evidence type="ECO:0000256" key="10">
    <source>
        <dbReference type="ARBA" id="ARBA00023004"/>
    </source>
</evidence>
<dbReference type="InterPro" id="IPR033905">
    <property type="entry name" value="Secretory_peroxidase"/>
</dbReference>
<dbReference type="EC" id="1.11.1.7" evidence="4 18"/>
<dbReference type="GO" id="GO:0020037">
    <property type="term" value="F:heme binding"/>
    <property type="evidence" value="ECO:0007669"/>
    <property type="project" value="UniProtKB-UniRule"/>
</dbReference>
<proteinExistence type="inferred from homology"/>
<evidence type="ECO:0000256" key="18">
    <source>
        <dbReference type="RuleBase" id="RU362060"/>
    </source>
</evidence>
<keyword evidence="8 15" id="KW-0106">Calcium</keyword>
<dbReference type="PRINTS" id="PR00461">
    <property type="entry name" value="PLPEROXIDASE"/>
</dbReference>
<dbReference type="AlphaFoldDB" id="A0AAP0S6D0"/>
<keyword evidence="9 18" id="KW-0560">Oxidoreductase</keyword>
<name>A0AAP0S6D0_LIQFO</name>
<dbReference type="PROSITE" id="PS50873">
    <property type="entry name" value="PEROXIDASE_4"/>
    <property type="match status" value="1"/>
</dbReference>
<keyword evidence="5 18" id="KW-0575">Peroxidase</keyword>
<dbReference type="PROSITE" id="PS00435">
    <property type="entry name" value="PEROXIDASE_1"/>
    <property type="match status" value="1"/>
</dbReference>
<feature type="domain" description="Plant heme peroxidase family profile" evidence="19">
    <location>
        <begin position="4"/>
        <end position="306"/>
    </location>
</feature>
<dbReference type="PANTHER" id="PTHR31517:SF84">
    <property type="entry name" value="PEROXIDASE"/>
    <property type="match status" value="1"/>
</dbReference>
<keyword evidence="10 15" id="KW-0408">Iron</keyword>
<comment type="cofactor">
    <cofactor evidence="15 18">
        <name>Ca(2+)</name>
        <dbReference type="ChEBI" id="CHEBI:29108"/>
    </cofactor>
    <text evidence="15 18">Binds 2 calcium ions per subunit.</text>
</comment>
<dbReference type="EMBL" id="JBBPBK010000001">
    <property type="protein sequence ID" value="KAK9291918.1"/>
    <property type="molecule type" value="Genomic_DNA"/>
</dbReference>
<keyword evidence="7 15" id="KW-0479">Metal-binding</keyword>
<comment type="caution">
    <text evidence="20">The sequence shown here is derived from an EMBL/GenBank/DDBJ whole genome shotgun (WGS) entry which is preliminary data.</text>
</comment>
<keyword evidence="11 17" id="KW-1015">Disulfide bond</keyword>
<comment type="similarity">
    <text evidence="3">Belongs to the peroxidase family. Ascorbate peroxidase subfamily.</text>
</comment>
<evidence type="ECO:0000256" key="15">
    <source>
        <dbReference type="PIRSR" id="PIRSR600823-3"/>
    </source>
</evidence>
<feature type="binding site" evidence="15">
    <location>
        <position position="172"/>
    </location>
    <ligand>
        <name>Ca(2+)</name>
        <dbReference type="ChEBI" id="CHEBI:29108"/>
        <label>2</label>
    </ligand>
</feature>
<evidence type="ECO:0000259" key="19">
    <source>
        <dbReference type="PROSITE" id="PS50873"/>
    </source>
</evidence>
<evidence type="ECO:0000256" key="16">
    <source>
        <dbReference type="PIRSR" id="PIRSR600823-4"/>
    </source>
</evidence>
<dbReference type="InterPro" id="IPR010255">
    <property type="entry name" value="Haem_peroxidase_sf"/>
</dbReference>
<dbReference type="InterPro" id="IPR019793">
    <property type="entry name" value="Peroxidases_heam-ligand_BS"/>
</dbReference>
<evidence type="ECO:0000256" key="2">
    <source>
        <dbReference type="ARBA" id="ARBA00002322"/>
    </source>
</evidence>
<evidence type="ECO:0000256" key="9">
    <source>
        <dbReference type="ARBA" id="ARBA00023002"/>
    </source>
</evidence>
<keyword evidence="18" id="KW-0376">Hydrogen peroxide</keyword>
<feature type="binding site" evidence="15">
    <location>
        <position position="49"/>
    </location>
    <ligand>
        <name>Ca(2+)</name>
        <dbReference type="ChEBI" id="CHEBI:29108"/>
        <label>1</label>
    </ligand>
</feature>
<evidence type="ECO:0000256" key="4">
    <source>
        <dbReference type="ARBA" id="ARBA00012313"/>
    </source>
</evidence>
<evidence type="ECO:0000256" key="8">
    <source>
        <dbReference type="ARBA" id="ARBA00022837"/>
    </source>
</evidence>
<feature type="site" description="Transition state stabilizer" evidence="16">
    <location>
        <position position="41"/>
    </location>
</feature>
<evidence type="ECO:0000256" key="13">
    <source>
        <dbReference type="PIRSR" id="PIRSR600823-1"/>
    </source>
</evidence>
<feature type="active site" description="Proton acceptor" evidence="13">
    <location>
        <position position="45"/>
    </location>
</feature>
<feature type="binding site" evidence="15">
    <location>
        <position position="53"/>
    </location>
    <ligand>
        <name>Ca(2+)</name>
        <dbReference type="ChEBI" id="CHEBI:29108"/>
        <label>1</label>
    </ligand>
</feature>
<feature type="binding site" evidence="15">
    <location>
        <position position="55"/>
    </location>
    <ligand>
        <name>Ca(2+)</name>
        <dbReference type="ChEBI" id="CHEBI:29108"/>
        <label>1</label>
    </ligand>
</feature>
<evidence type="ECO:0000313" key="21">
    <source>
        <dbReference type="Proteomes" id="UP001415857"/>
    </source>
</evidence>
<keyword evidence="6 18" id="KW-0349">Heme</keyword>
<evidence type="ECO:0000256" key="11">
    <source>
        <dbReference type="ARBA" id="ARBA00023157"/>
    </source>
</evidence>
<dbReference type="Gene3D" id="1.10.520.10">
    <property type="match status" value="1"/>
</dbReference>
<evidence type="ECO:0000256" key="7">
    <source>
        <dbReference type="ARBA" id="ARBA00022723"/>
    </source>
</evidence>
<feature type="disulfide bond" evidence="17">
    <location>
        <begin position="47"/>
        <end position="52"/>
    </location>
</feature>
<comment type="catalytic activity">
    <reaction evidence="1 18">
        <text>2 a phenolic donor + H2O2 = 2 a phenolic radical donor + 2 H2O</text>
        <dbReference type="Rhea" id="RHEA:56136"/>
        <dbReference type="ChEBI" id="CHEBI:15377"/>
        <dbReference type="ChEBI" id="CHEBI:16240"/>
        <dbReference type="ChEBI" id="CHEBI:139520"/>
        <dbReference type="ChEBI" id="CHEBI:139521"/>
        <dbReference type="EC" id="1.11.1.7"/>
    </reaction>
</comment>
<dbReference type="GO" id="GO:0042744">
    <property type="term" value="P:hydrogen peroxide catabolic process"/>
    <property type="evidence" value="ECO:0007669"/>
    <property type="project" value="UniProtKB-KW"/>
</dbReference>
<feature type="disulfide bond" evidence="17">
    <location>
        <begin position="14"/>
        <end position="94"/>
    </location>
</feature>
<dbReference type="SUPFAM" id="SSF48113">
    <property type="entry name" value="Heme-dependent peroxidases"/>
    <property type="match status" value="1"/>
</dbReference>
<comment type="cofactor">
    <cofactor evidence="15 18">
        <name>heme b</name>
        <dbReference type="ChEBI" id="CHEBI:60344"/>
    </cofactor>
    <text evidence="15 18">Binds 1 heme b (iron(II)-protoporphyrin IX) group per subunit.</text>
</comment>
<dbReference type="GO" id="GO:0006979">
    <property type="term" value="P:response to oxidative stress"/>
    <property type="evidence" value="ECO:0007669"/>
    <property type="project" value="UniProtKB-UniRule"/>
</dbReference>
<dbReference type="FunFam" id="1.10.420.10:FF:000006">
    <property type="entry name" value="Peroxidase"/>
    <property type="match status" value="1"/>
</dbReference>
<feature type="binding site" evidence="15">
    <location>
        <position position="51"/>
    </location>
    <ligand>
        <name>Ca(2+)</name>
        <dbReference type="ChEBI" id="CHEBI:29108"/>
        <label>1</label>
    </ligand>
</feature>
<organism evidence="20 21">
    <name type="scientific">Liquidambar formosana</name>
    <name type="common">Formosan gum</name>
    <dbReference type="NCBI Taxonomy" id="63359"/>
    <lineage>
        <taxon>Eukaryota</taxon>
        <taxon>Viridiplantae</taxon>
        <taxon>Streptophyta</taxon>
        <taxon>Embryophyta</taxon>
        <taxon>Tracheophyta</taxon>
        <taxon>Spermatophyta</taxon>
        <taxon>Magnoliopsida</taxon>
        <taxon>eudicotyledons</taxon>
        <taxon>Gunneridae</taxon>
        <taxon>Pentapetalae</taxon>
        <taxon>Saxifragales</taxon>
        <taxon>Altingiaceae</taxon>
        <taxon>Liquidambar</taxon>
    </lineage>
</organism>
<evidence type="ECO:0000256" key="17">
    <source>
        <dbReference type="PIRSR" id="PIRSR600823-5"/>
    </source>
</evidence>
<dbReference type="PANTHER" id="PTHR31517">
    <property type="match status" value="1"/>
</dbReference>
<dbReference type="GO" id="GO:0140825">
    <property type="term" value="F:lactoperoxidase activity"/>
    <property type="evidence" value="ECO:0007669"/>
    <property type="project" value="UniProtKB-EC"/>
</dbReference>
<dbReference type="GO" id="GO:0046872">
    <property type="term" value="F:metal ion binding"/>
    <property type="evidence" value="ECO:0007669"/>
    <property type="project" value="UniProtKB-UniRule"/>
</dbReference>
<evidence type="ECO:0000256" key="1">
    <source>
        <dbReference type="ARBA" id="ARBA00000189"/>
    </source>
</evidence>
<feature type="disulfide bond" evidence="17">
    <location>
        <begin position="178"/>
        <end position="210"/>
    </location>
</feature>
<keyword evidence="12" id="KW-0325">Glycoprotein</keyword>
<dbReference type="FunFam" id="1.10.520.10:FF:000001">
    <property type="entry name" value="Peroxidase"/>
    <property type="match status" value="1"/>
</dbReference>
<dbReference type="InterPro" id="IPR019794">
    <property type="entry name" value="Peroxidases_AS"/>
</dbReference>